<organism evidence="1 2">
    <name type="scientific">Schistosoma mattheei</name>
    <dbReference type="NCBI Taxonomy" id="31246"/>
    <lineage>
        <taxon>Eukaryota</taxon>
        <taxon>Metazoa</taxon>
        <taxon>Spiralia</taxon>
        <taxon>Lophotrochozoa</taxon>
        <taxon>Platyhelminthes</taxon>
        <taxon>Trematoda</taxon>
        <taxon>Digenea</taxon>
        <taxon>Strigeidida</taxon>
        <taxon>Schistosomatoidea</taxon>
        <taxon>Schistosomatidae</taxon>
        <taxon>Schistosoma</taxon>
    </lineage>
</organism>
<name>A0A3P8GJA4_9TREM</name>
<gene>
    <name evidence="1" type="ORF">SMTD_LOCUS20593</name>
</gene>
<dbReference type="EMBL" id="UZAL01044848">
    <property type="protein sequence ID" value="VDP82881.1"/>
    <property type="molecule type" value="Genomic_DNA"/>
</dbReference>
<protein>
    <submittedName>
        <fullName evidence="1">Uncharacterized protein</fullName>
    </submittedName>
</protein>
<evidence type="ECO:0000313" key="2">
    <source>
        <dbReference type="Proteomes" id="UP000269396"/>
    </source>
</evidence>
<proteinExistence type="predicted"/>
<dbReference type="AlphaFoldDB" id="A0A3P8GJA4"/>
<keyword evidence="2" id="KW-1185">Reference proteome</keyword>
<reference evidence="1 2" key="1">
    <citation type="submission" date="2018-11" db="EMBL/GenBank/DDBJ databases">
        <authorList>
            <consortium name="Pathogen Informatics"/>
        </authorList>
    </citation>
    <scope>NUCLEOTIDE SEQUENCE [LARGE SCALE GENOMIC DNA]</scope>
    <source>
        <strain>Denwood</strain>
        <strain evidence="2">Zambia</strain>
    </source>
</reference>
<accession>A0A3P8GJA4</accession>
<dbReference type="Proteomes" id="UP000269396">
    <property type="component" value="Unassembled WGS sequence"/>
</dbReference>
<sequence length="208" mass="23611">MMCQQRSDKKIPVGRVQPMIKQEDSSHLHSSSRPVSSPVNYIPPSRESVVWGSNPSLFVFTSPFHQQSVNTNNSIPQKLCNHFTNDIFPYNTQQPIEYISNRRSVRKNPQLSITRDDQHVVQSNNQLSAAHAAAAAYHNLMFFQLQQQQLQQQTQQQLQHSLITGIPTVCQTNMPDHCNETYQHSQRVLSGGWNTGCRDFVEHSSGAV</sequence>
<evidence type="ECO:0000313" key="1">
    <source>
        <dbReference type="EMBL" id="VDP82881.1"/>
    </source>
</evidence>